<proteinExistence type="predicted"/>
<feature type="transmembrane region" description="Helical" evidence="1">
    <location>
        <begin position="86"/>
        <end position="108"/>
    </location>
</feature>
<evidence type="ECO:0008006" key="4">
    <source>
        <dbReference type="Google" id="ProtNLM"/>
    </source>
</evidence>
<feature type="transmembrane region" description="Helical" evidence="1">
    <location>
        <begin position="12"/>
        <end position="38"/>
    </location>
</feature>
<reference evidence="2 3" key="1">
    <citation type="submission" date="2020-01" db="EMBL/GenBank/DDBJ databases">
        <title>Microvirga sp. nov., an arsenate reduction bacterium isolated from Tibet hotspring sediments.</title>
        <authorList>
            <person name="Yuan C.-G."/>
        </authorList>
    </citation>
    <scope>NUCLEOTIDE SEQUENCE [LARGE SCALE GENOMIC DNA]</scope>
    <source>
        <strain evidence="2 3">SYSU G3D203</strain>
    </source>
</reference>
<dbReference type="Proteomes" id="UP000818323">
    <property type="component" value="Unassembled WGS sequence"/>
</dbReference>
<evidence type="ECO:0000256" key="1">
    <source>
        <dbReference type="SAM" id="Phobius"/>
    </source>
</evidence>
<feature type="transmembrane region" description="Helical" evidence="1">
    <location>
        <begin position="58"/>
        <end position="79"/>
    </location>
</feature>
<accession>A0ABW9Z809</accession>
<gene>
    <name evidence="2" type="ORF">GR303_23855</name>
</gene>
<keyword evidence="1" id="KW-0812">Transmembrane</keyword>
<evidence type="ECO:0000313" key="2">
    <source>
        <dbReference type="EMBL" id="NBJ27348.1"/>
    </source>
</evidence>
<evidence type="ECO:0000313" key="3">
    <source>
        <dbReference type="Proteomes" id="UP000818323"/>
    </source>
</evidence>
<dbReference type="EMBL" id="JAAAXJ010000042">
    <property type="protein sequence ID" value="NBJ27348.1"/>
    <property type="molecule type" value="Genomic_DNA"/>
</dbReference>
<feature type="transmembrane region" description="Helical" evidence="1">
    <location>
        <begin position="120"/>
        <end position="138"/>
    </location>
</feature>
<protein>
    <recommendedName>
        <fullName evidence="4">DUF1440 domain-containing protein</fullName>
    </recommendedName>
</protein>
<comment type="caution">
    <text evidence="2">The sequence shown here is derived from an EMBL/GenBank/DDBJ whole genome shotgun (WGS) entry which is preliminary data.</text>
</comment>
<sequence length="155" mass="16051">MNGERQDSMINIGKGIIAGLLASAAASGAIFLGSLAGVLPAADPVRAASGVTLSPLGLSWVMHFAVGTLLWGPLLAVLSPILPSPFWFKGVVVGALAWLLMLLVTWAADPAVPPQANLEPILLHVFFGGILGWTYGALLDRTERQVSAGRVTLTG</sequence>
<dbReference type="Pfam" id="PF20587">
    <property type="entry name" value="DUF6789"/>
    <property type="match status" value="1"/>
</dbReference>
<keyword evidence="1" id="KW-0472">Membrane</keyword>
<name>A0ABW9Z809_9HYPH</name>
<keyword evidence="1" id="KW-1133">Transmembrane helix</keyword>
<organism evidence="2 3">
    <name type="scientific">Microvirga arsenatis</name>
    <dbReference type="NCBI Taxonomy" id="2692265"/>
    <lineage>
        <taxon>Bacteria</taxon>
        <taxon>Pseudomonadati</taxon>
        <taxon>Pseudomonadota</taxon>
        <taxon>Alphaproteobacteria</taxon>
        <taxon>Hyphomicrobiales</taxon>
        <taxon>Methylobacteriaceae</taxon>
        <taxon>Microvirga</taxon>
    </lineage>
</organism>
<keyword evidence="3" id="KW-1185">Reference proteome</keyword>
<dbReference type="InterPro" id="IPR046739">
    <property type="entry name" value="DUF6789"/>
</dbReference>